<dbReference type="EMBL" id="PTTJ01000074">
    <property type="protein sequence ID" value="RJP12990.1"/>
    <property type="molecule type" value="Genomic_DNA"/>
</dbReference>
<gene>
    <name evidence="1" type="ORF">C5O69_04945</name>
</gene>
<accession>A0A3A4N8Y0</accession>
<reference evidence="2" key="1">
    <citation type="submission" date="2018-02" db="EMBL/GenBank/DDBJ databases">
        <authorList>
            <person name="Handem S."/>
        </authorList>
    </citation>
    <scope>NUCLEOTIDE SEQUENCE [LARGE SCALE GENOMIC DNA]</scope>
    <source>
        <strain evidence="2">Spain3473</strain>
    </source>
</reference>
<evidence type="ECO:0000313" key="2">
    <source>
        <dbReference type="Proteomes" id="UP000265600"/>
    </source>
</evidence>
<organism evidence="1 2">
    <name type="scientific">Streptococcus pseudopneumoniae</name>
    <dbReference type="NCBI Taxonomy" id="257758"/>
    <lineage>
        <taxon>Bacteria</taxon>
        <taxon>Bacillati</taxon>
        <taxon>Bacillota</taxon>
        <taxon>Bacilli</taxon>
        <taxon>Lactobacillales</taxon>
        <taxon>Streptococcaceae</taxon>
        <taxon>Streptococcus</taxon>
    </lineage>
</organism>
<proteinExistence type="predicted"/>
<evidence type="ECO:0000313" key="1">
    <source>
        <dbReference type="EMBL" id="RJP12990.1"/>
    </source>
</evidence>
<name>A0A3A4N8Y0_9STRE</name>
<dbReference type="Proteomes" id="UP000265600">
    <property type="component" value="Unassembled WGS sequence"/>
</dbReference>
<protein>
    <submittedName>
        <fullName evidence="1">DNA alkylation repair protein</fullName>
    </submittedName>
</protein>
<sequence>MILFENLFKPRQSYLHPQSSALSNLRLAS</sequence>
<comment type="caution">
    <text evidence="1">The sequence shown here is derived from an EMBL/GenBank/DDBJ whole genome shotgun (WGS) entry which is preliminary data.</text>
</comment>
<dbReference type="AlphaFoldDB" id="A0A3A4N8Y0"/>